<keyword evidence="2 3" id="KW-0812">Transmembrane</keyword>
<evidence type="ECO:0000313" key="4">
    <source>
        <dbReference type="Proteomes" id="UP001596060"/>
    </source>
</evidence>
<feature type="transmembrane region" description="Helical" evidence="2">
    <location>
        <begin position="23"/>
        <end position="44"/>
    </location>
</feature>
<sequence length="229" mass="24393">MYNTDIPTRAELPTTAQLLRSTAIAAVSAVVILVTIVLPAEYAIDPTGIGRMLKLTEMGEIKIQLAAEAEADRIKDSQTPPTPPAPATPAPDQRSSLLGTILAGLFVSSAEAGERVILAQAAPSRTDETVITLKPTEGVEYKLTMKAGAKVDFDWTAKDGVVNYDMHGTPGAGGKEKSYKTGRGSAGEQGVLTAEFDGSHGWFWRNRGKQDVTITLKTTGAYGEIKRMM</sequence>
<accession>A0ABW0P344</accession>
<comment type="caution">
    <text evidence="3">The sequence shown here is derived from an EMBL/GenBank/DDBJ whole genome shotgun (WGS) entry which is preliminary data.</text>
</comment>
<keyword evidence="2" id="KW-0472">Membrane</keyword>
<dbReference type="EMBL" id="JBHSLU010000047">
    <property type="protein sequence ID" value="MFC5506711.1"/>
    <property type="molecule type" value="Genomic_DNA"/>
</dbReference>
<proteinExistence type="predicted"/>
<evidence type="ECO:0000313" key="3">
    <source>
        <dbReference type="EMBL" id="MFC5506711.1"/>
    </source>
</evidence>
<dbReference type="Proteomes" id="UP001596060">
    <property type="component" value="Unassembled WGS sequence"/>
</dbReference>
<keyword evidence="4" id="KW-1185">Reference proteome</keyword>
<organism evidence="3 4">
    <name type="scientific">Bosea massiliensis</name>
    <dbReference type="NCBI Taxonomy" id="151419"/>
    <lineage>
        <taxon>Bacteria</taxon>
        <taxon>Pseudomonadati</taxon>
        <taxon>Pseudomonadota</taxon>
        <taxon>Alphaproteobacteria</taxon>
        <taxon>Hyphomicrobiales</taxon>
        <taxon>Boseaceae</taxon>
        <taxon>Bosea</taxon>
    </lineage>
</organism>
<keyword evidence="2" id="KW-1133">Transmembrane helix</keyword>
<feature type="compositionally biased region" description="Pro residues" evidence="1">
    <location>
        <begin position="80"/>
        <end position="89"/>
    </location>
</feature>
<gene>
    <name evidence="3" type="ORF">ACFPN9_15745</name>
</gene>
<feature type="region of interest" description="Disordered" evidence="1">
    <location>
        <begin position="71"/>
        <end position="93"/>
    </location>
</feature>
<evidence type="ECO:0000256" key="1">
    <source>
        <dbReference type="SAM" id="MobiDB-lite"/>
    </source>
</evidence>
<protein>
    <submittedName>
        <fullName evidence="3">Transmembrane anchor protein</fullName>
    </submittedName>
</protein>
<dbReference type="RefSeq" id="WP_067993595.1">
    <property type="nucleotide sequence ID" value="NZ_JBHSLU010000047.1"/>
</dbReference>
<name>A0ABW0P344_9HYPH</name>
<reference evidence="4" key="1">
    <citation type="journal article" date="2019" name="Int. J. Syst. Evol. Microbiol.">
        <title>The Global Catalogue of Microorganisms (GCM) 10K type strain sequencing project: providing services to taxonomists for standard genome sequencing and annotation.</title>
        <authorList>
            <consortium name="The Broad Institute Genomics Platform"/>
            <consortium name="The Broad Institute Genome Sequencing Center for Infectious Disease"/>
            <person name="Wu L."/>
            <person name="Ma J."/>
        </authorList>
    </citation>
    <scope>NUCLEOTIDE SEQUENCE [LARGE SCALE GENOMIC DNA]</scope>
    <source>
        <strain evidence="4">CCUG 43117</strain>
    </source>
</reference>
<evidence type="ECO:0000256" key="2">
    <source>
        <dbReference type="SAM" id="Phobius"/>
    </source>
</evidence>